<evidence type="ECO:0000256" key="2">
    <source>
        <dbReference type="ARBA" id="ARBA00023015"/>
    </source>
</evidence>
<dbReference type="PROSITE" id="PS50931">
    <property type="entry name" value="HTH_LYSR"/>
    <property type="match status" value="1"/>
</dbReference>
<dbReference type="RefSeq" id="WP_167013534.1">
    <property type="nucleotide sequence ID" value="NZ_VWXF01000002.1"/>
</dbReference>
<feature type="domain" description="HTH lysR-type" evidence="5">
    <location>
        <begin position="12"/>
        <end position="69"/>
    </location>
</feature>
<gene>
    <name evidence="6" type="ORF">F3J40_08085</name>
</gene>
<evidence type="ECO:0000313" key="7">
    <source>
        <dbReference type="Proteomes" id="UP001515683"/>
    </source>
</evidence>
<dbReference type="Proteomes" id="UP001515683">
    <property type="component" value="Unassembled WGS sequence"/>
</dbReference>
<dbReference type="EMBL" id="VWXF01000002">
    <property type="protein sequence ID" value="NIF21556.1"/>
    <property type="molecule type" value="Genomic_DNA"/>
</dbReference>
<evidence type="ECO:0000313" key="6">
    <source>
        <dbReference type="EMBL" id="NIF21556.1"/>
    </source>
</evidence>
<dbReference type="Gene3D" id="3.40.190.10">
    <property type="entry name" value="Periplasmic binding protein-like II"/>
    <property type="match status" value="2"/>
</dbReference>
<organism evidence="6 7">
    <name type="scientific">Candidatus Pantoea multigeneris</name>
    <dbReference type="NCBI Taxonomy" id="2608357"/>
    <lineage>
        <taxon>Bacteria</taxon>
        <taxon>Pseudomonadati</taxon>
        <taxon>Pseudomonadota</taxon>
        <taxon>Gammaproteobacteria</taxon>
        <taxon>Enterobacterales</taxon>
        <taxon>Erwiniaceae</taxon>
        <taxon>Pantoea</taxon>
    </lineage>
</organism>
<evidence type="ECO:0000256" key="4">
    <source>
        <dbReference type="ARBA" id="ARBA00023163"/>
    </source>
</evidence>
<keyword evidence="4" id="KW-0804">Transcription</keyword>
<evidence type="ECO:0000259" key="5">
    <source>
        <dbReference type="PROSITE" id="PS50931"/>
    </source>
</evidence>
<dbReference type="PANTHER" id="PTHR30118:SF15">
    <property type="entry name" value="TRANSCRIPTIONAL REGULATORY PROTEIN"/>
    <property type="match status" value="1"/>
</dbReference>
<evidence type="ECO:0000256" key="3">
    <source>
        <dbReference type="ARBA" id="ARBA00023125"/>
    </source>
</evidence>
<dbReference type="InterPro" id="IPR005119">
    <property type="entry name" value="LysR_subst-bd"/>
</dbReference>
<comment type="similarity">
    <text evidence="1">Belongs to the LysR transcriptional regulatory family.</text>
</comment>
<dbReference type="SUPFAM" id="SSF53850">
    <property type="entry name" value="Periplasmic binding protein-like II"/>
    <property type="match status" value="1"/>
</dbReference>
<keyword evidence="7" id="KW-1185">Reference proteome</keyword>
<dbReference type="Pfam" id="PF00126">
    <property type="entry name" value="HTH_1"/>
    <property type="match status" value="1"/>
</dbReference>
<dbReference type="InterPro" id="IPR000847">
    <property type="entry name" value="LysR_HTH_N"/>
</dbReference>
<dbReference type="PANTHER" id="PTHR30118">
    <property type="entry name" value="HTH-TYPE TRANSCRIPTIONAL REGULATOR LEUO-RELATED"/>
    <property type="match status" value="1"/>
</dbReference>
<keyword evidence="3" id="KW-0238">DNA-binding</keyword>
<dbReference type="InterPro" id="IPR050389">
    <property type="entry name" value="LysR-type_TF"/>
</dbReference>
<dbReference type="Gene3D" id="1.10.10.10">
    <property type="entry name" value="Winged helix-like DNA-binding domain superfamily/Winged helix DNA-binding domain"/>
    <property type="match status" value="1"/>
</dbReference>
<name>A0ABX0R868_9GAMM</name>
<protein>
    <submittedName>
        <fullName evidence="6">LysR family transcriptional regulator</fullName>
    </submittedName>
</protein>
<proteinExistence type="inferred from homology"/>
<dbReference type="InterPro" id="IPR036388">
    <property type="entry name" value="WH-like_DNA-bd_sf"/>
</dbReference>
<dbReference type="InterPro" id="IPR036390">
    <property type="entry name" value="WH_DNA-bd_sf"/>
</dbReference>
<dbReference type="SUPFAM" id="SSF46785">
    <property type="entry name" value="Winged helix' DNA-binding domain"/>
    <property type="match status" value="1"/>
</dbReference>
<keyword evidence="2" id="KW-0805">Transcription regulation</keyword>
<comment type="caution">
    <text evidence="6">The sequence shown here is derived from an EMBL/GenBank/DDBJ whole genome shotgun (WGS) entry which is preliminary data.</text>
</comment>
<accession>A0ABX0R868</accession>
<dbReference type="Pfam" id="PF03466">
    <property type="entry name" value="LysR_substrate"/>
    <property type="match status" value="1"/>
</dbReference>
<sequence length="308" mass="35260">MKTINENDFSRVDLNLIIVLLVMFEVRSVTLAAKRLYLGQPAVSAALKRAREMFNDRLFVRTSQGMTPTPRAEQLVQQFAPLMRDLHQMIFSPMSFDPQSDNRTFRIGMSDWLEQWLMPDLLTELAVAAPNSKVKVVAADPWNAIPLMEQQQADVVVTVGDEISQDLTREKIVRAGFRTLWSPQQIAVNKLTLAQFVRFDHALVSYRGASESALDHELQRLGKTRHVRYVTPHFSSLPVLLKQLPLFATVPQGLISSWRARYNLQAAPVPVNMPDYELSLLWHNAQHDDPAQRWLRDRLRALLVEKAR</sequence>
<reference evidence="6 7" key="1">
    <citation type="journal article" date="2019" name="bioRxiv">
        <title>Bacteria contribute to plant secondary compound degradation in a generalist herbivore system.</title>
        <authorList>
            <person name="Francoeur C.B."/>
            <person name="Khadempour L."/>
            <person name="Moreira-Soto R.D."/>
            <person name="Gotting K."/>
            <person name="Book A.J."/>
            <person name="Pinto-Tomas A.A."/>
            <person name="Keefover-Ring K."/>
            <person name="Currie C.R."/>
        </authorList>
    </citation>
    <scope>NUCLEOTIDE SEQUENCE [LARGE SCALE GENOMIC DNA]</scope>
    <source>
        <strain evidence="6">Acro-835</strain>
    </source>
</reference>
<evidence type="ECO:0000256" key="1">
    <source>
        <dbReference type="ARBA" id="ARBA00009437"/>
    </source>
</evidence>